<accession>A0A2P2E509</accession>
<name>A0A2P2E509_9LEPT</name>
<proteinExistence type="predicted"/>
<dbReference type="AlphaFoldDB" id="A0A2P2E509"/>
<gene>
    <name evidence="1" type="ORF">LPTSP4_34980</name>
</gene>
<evidence type="ECO:0000313" key="2">
    <source>
        <dbReference type="Proteomes" id="UP000245133"/>
    </source>
</evidence>
<comment type="caution">
    <text evidence="1">The sequence shown here is derived from an EMBL/GenBank/DDBJ whole genome shotgun (WGS) entry which is preliminary data.</text>
</comment>
<dbReference type="EMBL" id="BFBB01000009">
    <property type="protein sequence ID" value="GBF51960.1"/>
    <property type="molecule type" value="Genomic_DNA"/>
</dbReference>
<organism evidence="1 2">
    <name type="scientific">Leptospira ryugenii</name>
    <dbReference type="NCBI Taxonomy" id="1917863"/>
    <lineage>
        <taxon>Bacteria</taxon>
        <taxon>Pseudomonadati</taxon>
        <taxon>Spirochaetota</taxon>
        <taxon>Spirochaetia</taxon>
        <taxon>Leptospirales</taxon>
        <taxon>Leptospiraceae</taxon>
        <taxon>Leptospira</taxon>
    </lineage>
</organism>
<reference evidence="1 2" key="1">
    <citation type="submission" date="2018-02" db="EMBL/GenBank/DDBJ databases">
        <title>Novel Leptospira species isolated from soil and water in Japan.</title>
        <authorList>
            <person name="Nakao R."/>
            <person name="Masuzawa T."/>
        </authorList>
    </citation>
    <scope>NUCLEOTIDE SEQUENCE [LARGE SCALE GENOMIC DNA]</scope>
    <source>
        <strain evidence="1 2">YH101</strain>
    </source>
</reference>
<keyword evidence="2" id="KW-1185">Reference proteome</keyword>
<evidence type="ECO:0000313" key="1">
    <source>
        <dbReference type="EMBL" id="GBF51960.1"/>
    </source>
</evidence>
<sequence>MLSLLLQVSIQAESKSDLLRLKNSTGFWKPIQITLIETSGSVSPENRSSLLIQIESTKYGLFAYRKETRADEVTFHKKKRLTEKRFEEILSKLYELGFKSFPYESLPKTQMLGVSYNSVELILDAEKHHFFYLHQDLGKKNMKSKKAIIEYIRGIKI</sequence>
<dbReference type="Proteomes" id="UP000245133">
    <property type="component" value="Unassembled WGS sequence"/>
</dbReference>
<protein>
    <submittedName>
        <fullName evidence="1">Uncharacterized protein</fullName>
    </submittedName>
</protein>